<feature type="transmembrane region" description="Helical" evidence="1">
    <location>
        <begin position="71"/>
        <end position="91"/>
    </location>
</feature>
<dbReference type="AlphaFoldDB" id="C0GG18"/>
<dbReference type="RefSeq" id="WP_008516159.1">
    <property type="nucleotide sequence ID" value="NZ_ACJM01000006.1"/>
</dbReference>
<keyword evidence="1" id="KW-1133">Transmembrane helix</keyword>
<feature type="transmembrane region" description="Helical" evidence="1">
    <location>
        <begin position="97"/>
        <end position="117"/>
    </location>
</feature>
<name>C0GG18_DETAL</name>
<comment type="caution">
    <text evidence="2">The sequence shown here is derived from an EMBL/GenBank/DDBJ whole genome shotgun (WGS) entry which is preliminary data.</text>
</comment>
<keyword evidence="1" id="KW-0812">Transmembrane</keyword>
<proteinExistence type="predicted"/>
<gene>
    <name evidence="2" type="ORF">DealDRAFT_1427</name>
</gene>
<accession>C0GG18</accession>
<dbReference type="PANTHER" id="PTHR35867:SF1">
    <property type="entry name" value="PROTEIN RSEC"/>
    <property type="match status" value="1"/>
</dbReference>
<dbReference type="eggNOG" id="COG3086">
    <property type="taxonomic scope" value="Bacteria"/>
</dbReference>
<reference evidence="2 3" key="1">
    <citation type="submission" date="2009-02" db="EMBL/GenBank/DDBJ databases">
        <title>Sequencing of the draft genome and assembly of Dethiobacter alkaliphilus AHT 1.</title>
        <authorList>
            <consortium name="US DOE Joint Genome Institute (JGI-PGF)"/>
            <person name="Lucas S."/>
            <person name="Copeland A."/>
            <person name="Lapidus A."/>
            <person name="Glavina del Rio T."/>
            <person name="Dalin E."/>
            <person name="Tice H."/>
            <person name="Bruce D."/>
            <person name="Goodwin L."/>
            <person name="Pitluck S."/>
            <person name="Larimer F."/>
            <person name="Land M.L."/>
            <person name="Hauser L."/>
            <person name="Muyzer G."/>
        </authorList>
    </citation>
    <scope>NUCLEOTIDE SEQUENCE [LARGE SCALE GENOMIC DNA]</scope>
    <source>
        <strain evidence="2 3">AHT 1</strain>
    </source>
</reference>
<dbReference type="Proteomes" id="UP000006443">
    <property type="component" value="Unassembled WGS sequence"/>
</dbReference>
<keyword evidence="1" id="KW-0472">Membrane</keyword>
<dbReference type="STRING" id="555088.DealDRAFT_1427"/>
<evidence type="ECO:0000256" key="1">
    <source>
        <dbReference type="SAM" id="Phobius"/>
    </source>
</evidence>
<dbReference type="InterPro" id="IPR026268">
    <property type="entry name" value="RseC"/>
</dbReference>
<evidence type="ECO:0000313" key="3">
    <source>
        <dbReference type="Proteomes" id="UP000006443"/>
    </source>
</evidence>
<dbReference type="PANTHER" id="PTHR35867">
    <property type="entry name" value="PROTEIN RSEC"/>
    <property type="match status" value="1"/>
</dbReference>
<dbReference type="Pfam" id="PF04246">
    <property type="entry name" value="RseC_MucC"/>
    <property type="match status" value="1"/>
</dbReference>
<dbReference type="PIRSF" id="PIRSF004923">
    <property type="entry name" value="RseC"/>
    <property type="match status" value="1"/>
</dbReference>
<evidence type="ECO:0000313" key="2">
    <source>
        <dbReference type="EMBL" id="EEG77707.1"/>
    </source>
</evidence>
<dbReference type="OrthoDB" id="1734233at2"/>
<organism evidence="2 3">
    <name type="scientific">Dethiobacter alkaliphilus AHT 1</name>
    <dbReference type="NCBI Taxonomy" id="555088"/>
    <lineage>
        <taxon>Bacteria</taxon>
        <taxon>Bacillati</taxon>
        <taxon>Bacillota</taxon>
        <taxon>Dethiobacteria</taxon>
        <taxon>Dethiobacterales</taxon>
        <taxon>Dethiobacteraceae</taxon>
        <taxon>Dethiobacter</taxon>
    </lineage>
</organism>
<dbReference type="InterPro" id="IPR007359">
    <property type="entry name" value="SigmaE_reg_RseC_MucC"/>
</dbReference>
<protein>
    <submittedName>
        <fullName evidence="2">Positive regulator of sigma E, RseC/MucC</fullName>
    </submittedName>
</protein>
<keyword evidence="3" id="KW-1185">Reference proteome</keyword>
<dbReference type="EMBL" id="ACJM01000006">
    <property type="protein sequence ID" value="EEG77707.1"/>
    <property type="molecule type" value="Genomic_DNA"/>
</dbReference>
<sequence length="149" mass="15921">MEQVGTVVDVKDDIAIVAVRRHETCSKCGGCGVAVSGRGDNYIEAQNVVNAVVGQTVKVATDTSNVLKASFVVYIVPMLFLLLGIWLGQVIDGEFGVMARFDIVLGIIFLVGSYLVVRGYDKKMAAGEKPASVIEIIEEPDAGPKDEQC</sequence>